<keyword evidence="5" id="KW-0216">Detoxification</keyword>
<comment type="function">
    <text evidence="2">Nitronate monooxygenase that uses molecular oxygen to catalyze the oxidative denitrification of alkyl nitronates. Acts on propionate 3-nitronate (P3N), the presumed physiological substrate. Probably functions in the detoxification of P3N, a metabolic poison produced by plants and fungi as a defense mechanism.</text>
</comment>
<dbReference type="Gene3D" id="3.20.20.70">
    <property type="entry name" value="Aldolase class I"/>
    <property type="match status" value="1"/>
</dbReference>
<dbReference type="PANTHER" id="PTHR42747:SF3">
    <property type="entry name" value="NITRONATE MONOOXYGENASE-RELATED"/>
    <property type="match status" value="1"/>
</dbReference>
<keyword evidence="9" id="KW-0560">Oxidoreductase</keyword>
<dbReference type="InterPro" id="IPR013785">
    <property type="entry name" value="Aldolase_TIM"/>
</dbReference>
<dbReference type="Pfam" id="PF03060">
    <property type="entry name" value="NMO"/>
    <property type="match status" value="1"/>
</dbReference>
<evidence type="ECO:0000256" key="7">
    <source>
        <dbReference type="ARBA" id="ARBA00022643"/>
    </source>
</evidence>
<evidence type="ECO:0000256" key="3">
    <source>
        <dbReference type="ARBA" id="ARBA00009881"/>
    </source>
</evidence>
<dbReference type="CDD" id="cd04730">
    <property type="entry name" value="NPD_like"/>
    <property type="match status" value="1"/>
</dbReference>
<evidence type="ECO:0000313" key="14">
    <source>
        <dbReference type="Proteomes" id="UP000823937"/>
    </source>
</evidence>
<dbReference type="Proteomes" id="UP000823937">
    <property type="component" value="Unassembled WGS sequence"/>
</dbReference>
<evidence type="ECO:0000256" key="2">
    <source>
        <dbReference type="ARBA" id="ARBA00003535"/>
    </source>
</evidence>
<evidence type="ECO:0000313" key="13">
    <source>
        <dbReference type="EMBL" id="HIV73953.1"/>
    </source>
</evidence>
<dbReference type="AlphaFoldDB" id="A0A9D1PK38"/>
<comment type="caution">
    <text evidence="13">The sequence shown here is derived from an EMBL/GenBank/DDBJ whole genome shotgun (WGS) entry which is preliminary data.</text>
</comment>
<comment type="catalytic activity">
    <reaction evidence="12">
        <text>3 propionate 3-nitronate + 3 O2 + H2O = 3 3-oxopropanoate + 2 nitrate + nitrite + H2O2 + 3 H(+)</text>
        <dbReference type="Rhea" id="RHEA:57332"/>
        <dbReference type="ChEBI" id="CHEBI:15377"/>
        <dbReference type="ChEBI" id="CHEBI:15378"/>
        <dbReference type="ChEBI" id="CHEBI:15379"/>
        <dbReference type="ChEBI" id="CHEBI:16240"/>
        <dbReference type="ChEBI" id="CHEBI:16301"/>
        <dbReference type="ChEBI" id="CHEBI:17632"/>
        <dbReference type="ChEBI" id="CHEBI:33190"/>
        <dbReference type="ChEBI" id="CHEBI:136067"/>
    </reaction>
</comment>
<keyword evidence="10 13" id="KW-0503">Monooxygenase</keyword>
<organism evidence="13 14">
    <name type="scientific">Candidatus Pseudogracilibacillus intestinigallinarum</name>
    <dbReference type="NCBI Taxonomy" id="2838742"/>
    <lineage>
        <taxon>Bacteria</taxon>
        <taxon>Bacillati</taxon>
        <taxon>Bacillota</taxon>
        <taxon>Bacilli</taxon>
        <taxon>Bacillales</taxon>
        <taxon>Bacillaceae</taxon>
        <taxon>Pseudogracilibacillus</taxon>
    </lineage>
</organism>
<reference evidence="13" key="2">
    <citation type="submission" date="2021-04" db="EMBL/GenBank/DDBJ databases">
        <authorList>
            <person name="Gilroy R."/>
        </authorList>
    </citation>
    <scope>NUCLEOTIDE SEQUENCE</scope>
    <source>
        <strain evidence="13">CHK169-2315</strain>
    </source>
</reference>
<keyword evidence="7" id="KW-0288">FMN</keyword>
<comment type="cofactor">
    <cofactor evidence="1">
        <name>FMN</name>
        <dbReference type="ChEBI" id="CHEBI:58210"/>
    </cofactor>
</comment>
<dbReference type="GO" id="GO:0018580">
    <property type="term" value="F:nitronate monooxygenase activity"/>
    <property type="evidence" value="ECO:0007669"/>
    <property type="project" value="InterPro"/>
</dbReference>
<dbReference type="GO" id="GO:0009636">
    <property type="term" value="P:response to toxic substance"/>
    <property type="evidence" value="ECO:0007669"/>
    <property type="project" value="UniProtKB-KW"/>
</dbReference>
<evidence type="ECO:0000256" key="10">
    <source>
        <dbReference type="ARBA" id="ARBA00023033"/>
    </source>
</evidence>
<accession>A0A9D1PK38</accession>
<keyword evidence="6" id="KW-0285">Flavoprotein</keyword>
<gene>
    <name evidence="13" type="ORF">H9895_02605</name>
</gene>
<dbReference type="GO" id="GO:0000166">
    <property type="term" value="F:nucleotide binding"/>
    <property type="evidence" value="ECO:0007669"/>
    <property type="project" value="UniProtKB-KW"/>
</dbReference>
<evidence type="ECO:0000256" key="12">
    <source>
        <dbReference type="ARBA" id="ARBA00049401"/>
    </source>
</evidence>
<evidence type="ECO:0000256" key="9">
    <source>
        <dbReference type="ARBA" id="ARBA00023002"/>
    </source>
</evidence>
<reference evidence="13" key="1">
    <citation type="journal article" date="2021" name="PeerJ">
        <title>Extensive microbial diversity within the chicken gut microbiome revealed by metagenomics and culture.</title>
        <authorList>
            <person name="Gilroy R."/>
            <person name="Ravi A."/>
            <person name="Getino M."/>
            <person name="Pursley I."/>
            <person name="Horton D.L."/>
            <person name="Alikhan N.F."/>
            <person name="Baker D."/>
            <person name="Gharbi K."/>
            <person name="Hall N."/>
            <person name="Watson M."/>
            <person name="Adriaenssens E.M."/>
            <person name="Foster-Nyarko E."/>
            <person name="Jarju S."/>
            <person name="Secka A."/>
            <person name="Antonio M."/>
            <person name="Oren A."/>
            <person name="Chaudhuri R.R."/>
            <person name="La Ragione R."/>
            <person name="Hildebrand F."/>
            <person name="Pallen M.J."/>
        </authorList>
    </citation>
    <scope>NUCLEOTIDE SEQUENCE</scope>
    <source>
        <strain evidence="13">CHK169-2315</strain>
    </source>
</reference>
<dbReference type="InterPro" id="IPR004136">
    <property type="entry name" value="NMO"/>
</dbReference>
<evidence type="ECO:0000256" key="11">
    <source>
        <dbReference type="ARBA" id="ARBA00031155"/>
    </source>
</evidence>
<evidence type="ECO:0000256" key="4">
    <source>
        <dbReference type="ARBA" id="ARBA00013457"/>
    </source>
</evidence>
<name>A0A9D1PK38_9BACI</name>
<proteinExistence type="inferred from homology"/>
<dbReference type="EMBL" id="DXHX01000036">
    <property type="protein sequence ID" value="HIV73953.1"/>
    <property type="molecule type" value="Genomic_DNA"/>
</dbReference>
<dbReference type="SUPFAM" id="SSF51412">
    <property type="entry name" value="Inosine monophosphate dehydrogenase (IMPDH)"/>
    <property type="match status" value="1"/>
</dbReference>
<dbReference type="PANTHER" id="PTHR42747">
    <property type="entry name" value="NITRONATE MONOOXYGENASE-RELATED"/>
    <property type="match status" value="1"/>
</dbReference>
<evidence type="ECO:0000256" key="8">
    <source>
        <dbReference type="ARBA" id="ARBA00022741"/>
    </source>
</evidence>
<evidence type="ECO:0000256" key="5">
    <source>
        <dbReference type="ARBA" id="ARBA00022575"/>
    </source>
</evidence>
<protein>
    <recommendedName>
        <fullName evidence="4">Probable nitronate monooxygenase</fullName>
    </recommendedName>
    <alternativeName>
        <fullName evidence="11">Propionate 3-nitronate monooxygenase</fullName>
    </alternativeName>
</protein>
<dbReference type="FunFam" id="3.20.20.70:FF:000154">
    <property type="entry name" value="Probable nitronate monooxygenase"/>
    <property type="match status" value="1"/>
</dbReference>
<keyword evidence="8" id="KW-0547">Nucleotide-binding</keyword>
<evidence type="ECO:0000256" key="6">
    <source>
        <dbReference type="ARBA" id="ARBA00022630"/>
    </source>
</evidence>
<comment type="similarity">
    <text evidence="3">Belongs to the nitronate monooxygenase family. NMO class I subfamily.</text>
</comment>
<evidence type="ECO:0000256" key="1">
    <source>
        <dbReference type="ARBA" id="ARBA00001917"/>
    </source>
</evidence>
<sequence length="359" mass="39516">MWNENRVTDLLHITYPIIQAGMAGGVTSPTLVAAVSNYGALGNIGAGYMTSTQLREHIQEIKKRTDNPFGVNVFVPETPEVHTAQIEKVDTYLAPFREALNVQKVAVNTPSTITYEEQINVIMEEKVPVCSFTFGIPSKEVVQRLKQENIVLIGTATTVQEAMANEAIGMDIVVAQGSEAGGHRGTFLHSSKEAMIGTTALVPQVVDRVQIPVIAAGGIMDGRGILSALILGAEGVQMGTAFVTSEESGANELHKEAILQSTEDASVVTKVFSGKEARGIRNDFVDKMEVYEDELPKYPIQNMLTQPLRKEAAKQQRPEWMSLWSGQGSRLSKRQSVRDMMDHIVEEIDHLIQHKLYKW</sequence>